<proteinExistence type="predicted"/>
<evidence type="ECO:0000256" key="2">
    <source>
        <dbReference type="SAM" id="MobiDB-lite"/>
    </source>
</evidence>
<gene>
    <name evidence="3" type="ORF">A2G96_18850</name>
</gene>
<evidence type="ECO:0000256" key="1">
    <source>
        <dbReference type="SAM" id="Coils"/>
    </source>
</evidence>
<feature type="region of interest" description="Disordered" evidence="2">
    <location>
        <begin position="1"/>
        <end position="45"/>
    </location>
</feature>
<feature type="region of interest" description="Disordered" evidence="2">
    <location>
        <begin position="83"/>
        <end position="121"/>
    </location>
</feature>
<sequence length="166" mass="17846">MSNKTRRTIHAVRDTAEQGALEGATQERTDHQTGANTGPVEGKQRAAKALPSADVVNGLAAEVRAVTERIAKLTEQRRAAKVADKVTGIQPIKPSVKPSTTPQPSESSAAMEEYLSTDDEAKQRAAADAAIHRQNVQRLKDIEFARYQMNAGRALDSTDLSALIEG</sequence>
<feature type="compositionally biased region" description="Polar residues" evidence="2">
    <location>
        <begin position="97"/>
        <end position="108"/>
    </location>
</feature>
<dbReference type="AlphaFoldDB" id="A0A142JNH8"/>
<evidence type="ECO:0000313" key="3">
    <source>
        <dbReference type="EMBL" id="AMR79640.1"/>
    </source>
</evidence>
<reference evidence="3 4" key="1">
    <citation type="submission" date="2016-03" db="EMBL/GenBank/DDBJ databases">
        <title>Complete genome sequence of a novel chlorpyrifos degrading bacterium, Cupriavidus nantongensis sp. X1.</title>
        <authorList>
            <person name="Fang L."/>
        </authorList>
    </citation>
    <scope>NUCLEOTIDE SEQUENCE [LARGE SCALE GENOMIC DNA]</scope>
    <source>
        <strain evidence="3 4">X1</strain>
    </source>
</reference>
<dbReference type="Proteomes" id="UP000075238">
    <property type="component" value="Chromosome 1"/>
</dbReference>
<name>A0A142JNH8_9BURK</name>
<evidence type="ECO:0000313" key="4">
    <source>
        <dbReference type="Proteomes" id="UP000075238"/>
    </source>
</evidence>
<protein>
    <submittedName>
        <fullName evidence="3">Uncharacterized protein</fullName>
    </submittedName>
</protein>
<organism evidence="3 4">
    <name type="scientific">Cupriavidus nantongensis</name>
    <dbReference type="NCBI Taxonomy" id="1796606"/>
    <lineage>
        <taxon>Bacteria</taxon>
        <taxon>Pseudomonadati</taxon>
        <taxon>Pseudomonadota</taxon>
        <taxon>Betaproteobacteria</taxon>
        <taxon>Burkholderiales</taxon>
        <taxon>Burkholderiaceae</taxon>
        <taxon>Cupriavidus</taxon>
    </lineage>
</organism>
<keyword evidence="4" id="KW-1185">Reference proteome</keyword>
<keyword evidence="1" id="KW-0175">Coiled coil</keyword>
<dbReference type="STRING" id="1796606.A2G96_18850"/>
<feature type="coiled-coil region" evidence="1">
    <location>
        <begin position="56"/>
        <end position="83"/>
    </location>
</feature>
<feature type="compositionally biased region" description="Basic residues" evidence="2">
    <location>
        <begin position="1"/>
        <end position="10"/>
    </location>
</feature>
<dbReference type="KEGG" id="cnan:A2G96_18850"/>
<accession>A0A142JNH8</accession>
<dbReference type="EMBL" id="CP014844">
    <property type="protein sequence ID" value="AMR79640.1"/>
    <property type="molecule type" value="Genomic_DNA"/>
</dbReference>
<dbReference type="RefSeq" id="WP_062801595.1">
    <property type="nucleotide sequence ID" value="NZ_CP014844.1"/>
</dbReference>